<dbReference type="GO" id="GO:0005783">
    <property type="term" value="C:endoplasmic reticulum"/>
    <property type="evidence" value="ECO:0007669"/>
    <property type="project" value="TreeGrafter"/>
</dbReference>
<dbReference type="InterPro" id="IPR046357">
    <property type="entry name" value="PPIase_dom_sf"/>
</dbReference>
<dbReference type="PANTHER" id="PTHR46046:SF5">
    <property type="entry name" value="PEPTIDYLPROLYL ISOMERASE"/>
    <property type="match status" value="1"/>
</dbReference>
<dbReference type="InterPro" id="IPR001179">
    <property type="entry name" value="PPIase_FKBP_dom"/>
</dbReference>
<dbReference type="Pfam" id="PF00254">
    <property type="entry name" value="FKBP_C"/>
    <property type="match status" value="1"/>
</dbReference>
<feature type="domain" description="PPIase FKBP-type" evidence="2">
    <location>
        <begin position="2"/>
        <end position="91"/>
    </location>
</feature>
<proteinExistence type="predicted"/>
<dbReference type="PANTHER" id="PTHR46046">
    <property type="entry name" value="PEPTIDYLPROLYL ISOMERASE"/>
    <property type="match status" value="1"/>
</dbReference>
<protein>
    <recommendedName>
        <fullName evidence="2">PPIase FKBP-type domain-containing protein</fullName>
    </recommendedName>
</protein>
<dbReference type="GO" id="GO:0003755">
    <property type="term" value="F:peptidyl-prolyl cis-trans isomerase activity"/>
    <property type="evidence" value="ECO:0007669"/>
    <property type="project" value="InterPro"/>
</dbReference>
<name>A0A645HKI9_9ZZZZ</name>
<comment type="caution">
    <text evidence="3">The sequence shown here is derived from an EMBL/GenBank/DDBJ whole genome shotgun (WGS) entry which is preliminary data.</text>
</comment>
<keyword evidence="1" id="KW-0677">Repeat</keyword>
<dbReference type="SUPFAM" id="SSF54534">
    <property type="entry name" value="FKBP-like"/>
    <property type="match status" value="1"/>
</dbReference>
<accession>A0A645HKI9</accession>
<reference evidence="3" key="1">
    <citation type="submission" date="2019-08" db="EMBL/GenBank/DDBJ databases">
        <authorList>
            <person name="Kucharzyk K."/>
            <person name="Murdoch R.W."/>
            <person name="Higgins S."/>
            <person name="Loffler F."/>
        </authorList>
    </citation>
    <scope>NUCLEOTIDE SEQUENCE</scope>
</reference>
<organism evidence="3">
    <name type="scientific">bioreactor metagenome</name>
    <dbReference type="NCBI Taxonomy" id="1076179"/>
    <lineage>
        <taxon>unclassified sequences</taxon>
        <taxon>metagenomes</taxon>
        <taxon>ecological metagenomes</taxon>
    </lineage>
</organism>
<evidence type="ECO:0000259" key="2">
    <source>
        <dbReference type="PROSITE" id="PS50059"/>
    </source>
</evidence>
<evidence type="ECO:0000256" key="1">
    <source>
        <dbReference type="ARBA" id="ARBA00022737"/>
    </source>
</evidence>
<dbReference type="Gene3D" id="3.10.50.40">
    <property type="match status" value="1"/>
</dbReference>
<dbReference type="AlphaFoldDB" id="A0A645HKI9"/>
<dbReference type="PROSITE" id="PS50059">
    <property type="entry name" value="FKBP_PPIASE"/>
    <property type="match status" value="1"/>
</dbReference>
<sequence length="96" mass="10713">MTDITIVRYSFNVHLLNGTLCDESSKSGPKEVWIGHADVVSGLEEGFMLLREGDKAKFIIPSHLAYGWIGDSKSIPSRAVLVYDVEILQVRDYNAE</sequence>
<dbReference type="InterPro" id="IPR051989">
    <property type="entry name" value="FKBP-like_isomerase"/>
</dbReference>
<gene>
    <name evidence="3" type="ORF">SDC9_184154</name>
</gene>
<evidence type="ECO:0000313" key="3">
    <source>
        <dbReference type="EMBL" id="MPN36644.1"/>
    </source>
</evidence>
<dbReference type="EMBL" id="VSSQ01090892">
    <property type="protein sequence ID" value="MPN36644.1"/>
    <property type="molecule type" value="Genomic_DNA"/>
</dbReference>